<proteinExistence type="predicted"/>
<reference evidence="2 3" key="1">
    <citation type="journal article" date="2021" name="bioRxiv">
        <title>The Gossypium anomalum genome as a resource for cotton improvement and evolutionary analysis of hybrid incompatibility.</title>
        <authorList>
            <person name="Grover C.E."/>
            <person name="Yuan D."/>
            <person name="Arick M.A."/>
            <person name="Miller E.R."/>
            <person name="Hu G."/>
            <person name="Peterson D.G."/>
            <person name="Wendel J.F."/>
            <person name="Udall J.A."/>
        </authorList>
    </citation>
    <scope>NUCLEOTIDE SEQUENCE [LARGE SCALE GENOMIC DNA]</scope>
    <source>
        <strain evidence="2">JFW-Udall</strain>
        <tissue evidence="2">Leaf</tissue>
    </source>
</reference>
<gene>
    <name evidence="2" type="ORF">CXB51_018353</name>
</gene>
<feature type="region of interest" description="Disordered" evidence="1">
    <location>
        <begin position="27"/>
        <end position="74"/>
    </location>
</feature>
<dbReference type="EMBL" id="JAHUZN010000007">
    <property type="protein sequence ID" value="KAG8487714.1"/>
    <property type="molecule type" value="Genomic_DNA"/>
</dbReference>
<dbReference type="OrthoDB" id="427960at2759"/>
<dbReference type="Proteomes" id="UP000701853">
    <property type="component" value="Chromosome 7"/>
</dbReference>
<accession>A0A8J5ZGJ0</accession>
<keyword evidence="3" id="KW-1185">Reference proteome</keyword>
<evidence type="ECO:0000313" key="2">
    <source>
        <dbReference type="EMBL" id="KAG8487714.1"/>
    </source>
</evidence>
<protein>
    <submittedName>
        <fullName evidence="2">Uncharacterized protein</fullName>
    </submittedName>
</protein>
<evidence type="ECO:0000313" key="3">
    <source>
        <dbReference type="Proteomes" id="UP000701853"/>
    </source>
</evidence>
<dbReference type="AlphaFoldDB" id="A0A8J5ZGJ0"/>
<evidence type="ECO:0000256" key="1">
    <source>
        <dbReference type="SAM" id="MobiDB-lite"/>
    </source>
</evidence>
<name>A0A8J5ZGJ0_9ROSI</name>
<comment type="caution">
    <text evidence="2">The sequence shown here is derived from an EMBL/GenBank/DDBJ whole genome shotgun (WGS) entry which is preliminary data.</text>
</comment>
<sequence>MREDIRNIVRNRYSPVSIGCPKAVEVTGPYKNPIHGSSRSGRSDVGGSGYGGGYGGRGRRGGSSGDGGGGGGRYGGSGGSGDCYKLEALCISLGSVPTMVTNFDKGVN</sequence>
<feature type="compositionally biased region" description="Gly residues" evidence="1">
    <location>
        <begin position="44"/>
        <end position="74"/>
    </location>
</feature>
<organism evidence="2 3">
    <name type="scientific">Gossypium anomalum</name>
    <dbReference type="NCBI Taxonomy" id="47600"/>
    <lineage>
        <taxon>Eukaryota</taxon>
        <taxon>Viridiplantae</taxon>
        <taxon>Streptophyta</taxon>
        <taxon>Embryophyta</taxon>
        <taxon>Tracheophyta</taxon>
        <taxon>Spermatophyta</taxon>
        <taxon>Magnoliopsida</taxon>
        <taxon>eudicotyledons</taxon>
        <taxon>Gunneridae</taxon>
        <taxon>Pentapetalae</taxon>
        <taxon>rosids</taxon>
        <taxon>malvids</taxon>
        <taxon>Malvales</taxon>
        <taxon>Malvaceae</taxon>
        <taxon>Malvoideae</taxon>
        <taxon>Gossypium</taxon>
    </lineage>
</organism>